<proteinExistence type="inferred from homology"/>
<dbReference type="EC" id="2.5.1.19" evidence="9"/>
<dbReference type="SUPFAM" id="SSF55205">
    <property type="entry name" value="EPT/RTPC-like"/>
    <property type="match status" value="1"/>
</dbReference>
<comment type="caution">
    <text evidence="11">The sequence shown here is derived from an EMBL/GenBank/DDBJ whole genome shotgun (WGS) entry which is preliminary data.</text>
</comment>
<name>A0A0D1KLA9_9LACO</name>
<evidence type="ECO:0000256" key="2">
    <source>
        <dbReference type="ARBA" id="ARBA00004811"/>
    </source>
</evidence>
<dbReference type="CDD" id="cd01556">
    <property type="entry name" value="EPSP_synthase"/>
    <property type="match status" value="1"/>
</dbReference>
<evidence type="ECO:0000256" key="3">
    <source>
        <dbReference type="ARBA" id="ARBA00009948"/>
    </source>
</evidence>
<dbReference type="FunFam" id="3.65.10.10:FF:000006">
    <property type="entry name" value="3-phosphoshikimate 1-carboxyvinyltransferase"/>
    <property type="match status" value="1"/>
</dbReference>
<feature type="binding site" evidence="9">
    <location>
        <position position="391"/>
    </location>
    <ligand>
        <name>phosphoenolpyruvate</name>
        <dbReference type="ChEBI" id="CHEBI:58702"/>
    </ligand>
</feature>
<feature type="binding site" evidence="9">
    <location>
        <position position="167"/>
    </location>
    <ligand>
        <name>3-phosphoshikimate</name>
        <dbReference type="ChEBI" id="CHEBI:145989"/>
    </ligand>
</feature>
<dbReference type="PANTHER" id="PTHR21090:SF5">
    <property type="entry name" value="PENTAFUNCTIONAL AROM POLYPEPTIDE"/>
    <property type="match status" value="1"/>
</dbReference>
<dbReference type="GO" id="GO:0005737">
    <property type="term" value="C:cytoplasm"/>
    <property type="evidence" value="ECO:0007669"/>
    <property type="project" value="UniProtKB-SubCell"/>
</dbReference>
<dbReference type="InterPro" id="IPR001986">
    <property type="entry name" value="Enolpyruvate_Tfrase_dom"/>
</dbReference>
<dbReference type="PATRIC" id="fig|137591.24.peg.331"/>
<dbReference type="InterPro" id="IPR006264">
    <property type="entry name" value="EPSP_synthase"/>
</dbReference>
<evidence type="ECO:0000256" key="8">
    <source>
        <dbReference type="ARBA" id="ARBA00044633"/>
    </source>
</evidence>
<dbReference type="AlphaFoldDB" id="A0A0D1KLA9"/>
<dbReference type="Gene3D" id="3.65.10.10">
    <property type="entry name" value="Enolpyruvate transferase domain"/>
    <property type="match status" value="2"/>
</dbReference>
<dbReference type="FunFam" id="3.65.10.10:FF:000005">
    <property type="entry name" value="3-phosphoshikimate 1-carboxyvinyltransferase"/>
    <property type="match status" value="1"/>
</dbReference>
<keyword evidence="7 9" id="KW-0057">Aromatic amino acid biosynthesis</keyword>
<dbReference type="RefSeq" id="WP_043940650.1">
    <property type="nucleotide sequence ID" value="NZ_JWHT01000011.1"/>
</dbReference>
<dbReference type="UniPathway" id="UPA00053">
    <property type="reaction ID" value="UER00089"/>
</dbReference>
<feature type="binding site" evidence="9">
    <location>
        <position position="169"/>
    </location>
    <ligand>
        <name>3-phosphoshikimate</name>
        <dbReference type="ChEBI" id="CHEBI:145989"/>
    </ligand>
</feature>
<comment type="pathway">
    <text evidence="2 9">Metabolic intermediate biosynthesis; chorismate biosynthesis; chorismate from D-erythrose 4-phosphate and phosphoenolpyruvate: step 6/7.</text>
</comment>
<gene>
    <name evidence="11" type="primary">aroA1_1</name>
    <name evidence="9" type="synonym">aroA</name>
    <name evidence="11" type="ORF">ab3b_00339</name>
</gene>
<evidence type="ECO:0000259" key="10">
    <source>
        <dbReference type="Pfam" id="PF00275"/>
    </source>
</evidence>
<dbReference type="InterPro" id="IPR013792">
    <property type="entry name" value="RNA3'P_cycl/enolpyr_Trfase_a/b"/>
</dbReference>
<comment type="caution">
    <text evidence="9">Lacks conserved residue(s) required for the propagation of feature annotation.</text>
</comment>
<evidence type="ECO:0000256" key="1">
    <source>
        <dbReference type="ARBA" id="ARBA00002174"/>
    </source>
</evidence>
<keyword evidence="5 9" id="KW-0028">Amino-acid biosynthesis</keyword>
<organism evidence="11 12">
    <name type="scientific">Weissella cibaria</name>
    <dbReference type="NCBI Taxonomy" id="137591"/>
    <lineage>
        <taxon>Bacteria</taxon>
        <taxon>Bacillati</taxon>
        <taxon>Bacillota</taxon>
        <taxon>Bacilli</taxon>
        <taxon>Lactobacillales</taxon>
        <taxon>Lactobacillaceae</taxon>
        <taxon>Weissella</taxon>
    </lineage>
</organism>
<dbReference type="NCBIfam" id="TIGR01356">
    <property type="entry name" value="aroA"/>
    <property type="match status" value="1"/>
</dbReference>
<evidence type="ECO:0000256" key="6">
    <source>
        <dbReference type="ARBA" id="ARBA00022679"/>
    </source>
</evidence>
<dbReference type="GO" id="GO:0009073">
    <property type="term" value="P:aromatic amino acid family biosynthetic process"/>
    <property type="evidence" value="ECO:0007669"/>
    <property type="project" value="UniProtKB-KW"/>
</dbReference>
<feature type="binding site" evidence="9">
    <location>
        <position position="95"/>
    </location>
    <ligand>
        <name>phosphoenolpyruvate</name>
        <dbReference type="ChEBI" id="CHEBI:58702"/>
    </ligand>
</feature>
<evidence type="ECO:0000313" key="12">
    <source>
        <dbReference type="Proteomes" id="UP000032289"/>
    </source>
</evidence>
<feature type="binding site" evidence="9">
    <location>
        <position position="23"/>
    </location>
    <ligand>
        <name>phosphoenolpyruvate</name>
        <dbReference type="ChEBI" id="CHEBI:58702"/>
    </ligand>
</feature>
<feature type="active site" description="Proton acceptor" evidence="9">
    <location>
        <position position="315"/>
    </location>
</feature>
<dbReference type="GO" id="GO:0009423">
    <property type="term" value="P:chorismate biosynthetic process"/>
    <property type="evidence" value="ECO:0007669"/>
    <property type="project" value="UniProtKB-UniRule"/>
</dbReference>
<keyword evidence="4 9" id="KW-0963">Cytoplasm</keyword>
<accession>A0A0D1KLA9</accession>
<sequence>MTDRKLQTAVQGVRGRLEVPGDKSISHRAVMLGSIADGDTYIKEILDSDDVRSTLGAMADMGVEAEWHDQDVVVHGRPLTALQEPSHPLNMGNSGTSTRLLMGLLANQPFPITYSGDASLSTRPLGRVIDPLGKMGARYVATNQRLPATKVPTQGLQGVHYRLPVASAQVKSALILAGLQAEGQTVITEPLATRDHTERMLQQFGVTITRDGQDIIVNPTTKLHATTIQVPGDISSAAFWLIAGLIVPNSQLTLTKVGINDTRIGILRLLQRMGAVITMANVVADGGEPYADLTVTTQGLQGIHINGDDVPTAVDEIPLLVLAATQALGDTVITGAQELHVKETDRIATVTTQLNKLGANIEAREDGFVVHGGTPLRVAEPTVVDSCGDHRIGMMLAIAALITDGEVTLAKAEAVSVSYPSFFADLERVVAE</sequence>
<comment type="subunit">
    <text evidence="9">Monomer.</text>
</comment>
<dbReference type="GO" id="GO:0003866">
    <property type="term" value="F:3-phosphoshikimate 1-carboxyvinyltransferase activity"/>
    <property type="evidence" value="ECO:0007669"/>
    <property type="project" value="UniProtKB-UniRule"/>
</dbReference>
<dbReference type="InterPro" id="IPR036968">
    <property type="entry name" value="Enolpyruvate_Tfrase_sf"/>
</dbReference>
<feature type="binding site" evidence="9">
    <location>
        <position position="23"/>
    </location>
    <ligand>
        <name>3-phosphoshikimate</name>
        <dbReference type="ChEBI" id="CHEBI:145989"/>
    </ligand>
</feature>
<dbReference type="Pfam" id="PF00275">
    <property type="entry name" value="EPSP_synthase"/>
    <property type="match status" value="1"/>
</dbReference>
<evidence type="ECO:0000256" key="9">
    <source>
        <dbReference type="HAMAP-Rule" id="MF_00210"/>
    </source>
</evidence>
<feature type="binding site" evidence="9">
    <location>
        <position position="123"/>
    </location>
    <ligand>
        <name>phosphoenolpyruvate</name>
        <dbReference type="ChEBI" id="CHEBI:58702"/>
    </ligand>
</feature>
<feature type="binding site" evidence="9">
    <location>
        <position position="24"/>
    </location>
    <ligand>
        <name>3-phosphoshikimate</name>
        <dbReference type="ChEBI" id="CHEBI:145989"/>
    </ligand>
</feature>
<evidence type="ECO:0000313" key="11">
    <source>
        <dbReference type="EMBL" id="KIU25434.1"/>
    </source>
</evidence>
<comment type="similarity">
    <text evidence="3 9">Belongs to the EPSP synthase family.</text>
</comment>
<dbReference type="PANTHER" id="PTHR21090">
    <property type="entry name" value="AROM/DEHYDROQUINATE SYNTHASE"/>
    <property type="match status" value="1"/>
</dbReference>
<feature type="binding site" evidence="9">
    <location>
        <position position="346"/>
    </location>
    <ligand>
        <name>phosphoenolpyruvate</name>
        <dbReference type="ChEBI" id="CHEBI:58702"/>
    </ligand>
</feature>
<evidence type="ECO:0000256" key="4">
    <source>
        <dbReference type="ARBA" id="ARBA00022490"/>
    </source>
</evidence>
<dbReference type="GO" id="GO:0008652">
    <property type="term" value="P:amino acid biosynthetic process"/>
    <property type="evidence" value="ECO:0007669"/>
    <property type="project" value="UniProtKB-KW"/>
</dbReference>
<dbReference type="EMBL" id="JWHT01000011">
    <property type="protein sequence ID" value="KIU25434.1"/>
    <property type="molecule type" value="Genomic_DNA"/>
</dbReference>
<feature type="binding site" evidence="9">
    <location>
        <position position="28"/>
    </location>
    <ligand>
        <name>3-phosphoshikimate</name>
        <dbReference type="ChEBI" id="CHEBI:145989"/>
    </ligand>
</feature>
<dbReference type="PIRSF" id="PIRSF000505">
    <property type="entry name" value="EPSPS"/>
    <property type="match status" value="1"/>
</dbReference>
<protein>
    <recommendedName>
        <fullName evidence="9">3-phosphoshikimate 1-carboxyvinyltransferase</fullName>
        <ecNumber evidence="9">2.5.1.19</ecNumber>
    </recommendedName>
    <alternativeName>
        <fullName evidence="9">5-enolpyruvylshikimate-3-phosphate synthase</fullName>
        <shortName evidence="9">EPSP synthase</shortName>
        <shortName evidence="9">EPSPS</shortName>
    </alternativeName>
</protein>
<feature type="binding site" evidence="9">
    <location>
        <position position="315"/>
    </location>
    <ligand>
        <name>3-phosphoshikimate</name>
        <dbReference type="ChEBI" id="CHEBI:145989"/>
    </ligand>
</feature>
<evidence type="ECO:0000256" key="5">
    <source>
        <dbReference type="ARBA" id="ARBA00022605"/>
    </source>
</evidence>
<comment type="subcellular location">
    <subcellularLocation>
        <location evidence="9">Cytoplasm</location>
    </subcellularLocation>
</comment>
<reference evidence="11" key="1">
    <citation type="journal article" date="2015" name="Microbiology (Mosc.)">
        <title>Genomics of the Weissella cibaria species with an examination of its metabolic traits.</title>
        <authorList>
            <person name="Lynch K.M."/>
            <person name="Lucid A."/>
            <person name="Arendt E.K."/>
            <person name="Sleator R.D."/>
            <person name="Lucey B."/>
            <person name="Coffey A."/>
        </authorList>
    </citation>
    <scope>NUCLEOTIDE SEQUENCE [LARGE SCALE GENOMIC DNA]</scope>
    <source>
        <strain evidence="11">AB3b</strain>
    </source>
</reference>
<dbReference type="PROSITE" id="PS00104">
    <property type="entry name" value="EPSP_SYNTHASE_1"/>
    <property type="match status" value="1"/>
</dbReference>
<dbReference type="Proteomes" id="UP000032289">
    <property type="component" value="Unassembled WGS sequence"/>
</dbReference>
<comment type="function">
    <text evidence="1 9">Catalyzes the transfer of the enolpyruvyl moiety of phosphoenolpyruvate (PEP) to the 5-hydroxyl of shikimate-3-phosphate (S3P) to produce enolpyruvyl shikimate-3-phosphate and inorganic phosphate.</text>
</comment>
<keyword evidence="6 9" id="KW-0808">Transferase</keyword>
<dbReference type="HAMAP" id="MF_00210">
    <property type="entry name" value="EPSP_synth"/>
    <property type="match status" value="1"/>
</dbReference>
<feature type="binding site" evidence="9">
    <location>
        <position position="169"/>
    </location>
    <ligand>
        <name>phosphoenolpyruvate</name>
        <dbReference type="ChEBI" id="CHEBI:58702"/>
    </ligand>
</feature>
<evidence type="ECO:0000256" key="7">
    <source>
        <dbReference type="ARBA" id="ARBA00023141"/>
    </source>
</evidence>
<feature type="binding site" evidence="9">
    <location>
        <position position="342"/>
    </location>
    <ligand>
        <name>3-phosphoshikimate</name>
        <dbReference type="ChEBI" id="CHEBI:145989"/>
    </ligand>
</feature>
<feature type="domain" description="Enolpyruvate transferase" evidence="10">
    <location>
        <begin position="10"/>
        <end position="426"/>
    </location>
</feature>
<dbReference type="InterPro" id="IPR023193">
    <property type="entry name" value="EPSP_synthase_CS"/>
</dbReference>
<comment type="catalytic activity">
    <reaction evidence="8">
        <text>3-phosphoshikimate + phosphoenolpyruvate = 5-O-(1-carboxyvinyl)-3-phosphoshikimate + phosphate</text>
        <dbReference type="Rhea" id="RHEA:21256"/>
        <dbReference type="ChEBI" id="CHEBI:43474"/>
        <dbReference type="ChEBI" id="CHEBI:57701"/>
        <dbReference type="ChEBI" id="CHEBI:58702"/>
        <dbReference type="ChEBI" id="CHEBI:145989"/>
        <dbReference type="EC" id="2.5.1.19"/>
    </reaction>
    <physiologicalReaction direction="left-to-right" evidence="8">
        <dbReference type="Rhea" id="RHEA:21257"/>
    </physiologicalReaction>
</comment>